<dbReference type="InterPro" id="IPR021109">
    <property type="entry name" value="Peptidase_aspartic_dom_sf"/>
</dbReference>
<comment type="caution">
    <text evidence="2">The sequence shown here is derived from an EMBL/GenBank/DDBJ whole genome shotgun (WGS) entry which is preliminary data.</text>
</comment>
<proteinExistence type="predicted"/>
<reference evidence="2 3" key="1">
    <citation type="journal article" date="2021" name="Commun. Biol.">
        <title>The genome of Shorea leprosula (Dipterocarpaceae) highlights the ecological relevance of drought in aseasonal tropical rainforests.</title>
        <authorList>
            <person name="Ng K.K.S."/>
            <person name="Kobayashi M.J."/>
            <person name="Fawcett J.A."/>
            <person name="Hatakeyama M."/>
            <person name="Paape T."/>
            <person name="Ng C.H."/>
            <person name="Ang C.C."/>
            <person name="Tnah L.H."/>
            <person name="Lee C.T."/>
            <person name="Nishiyama T."/>
            <person name="Sese J."/>
            <person name="O'Brien M.J."/>
            <person name="Copetti D."/>
            <person name="Mohd Noor M.I."/>
            <person name="Ong R.C."/>
            <person name="Putra M."/>
            <person name="Sireger I.Z."/>
            <person name="Indrioko S."/>
            <person name="Kosugi Y."/>
            <person name="Izuno A."/>
            <person name="Isagi Y."/>
            <person name="Lee S.L."/>
            <person name="Shimizu K.K."/>
        </authorList>
    </citation>
    <scope>NUCLEOTIDE SEQUENCE [LARGE SCALE GENOMIC DNA]</scope>
    <source>
        <strain evidence="2">214</strain>
    </source>
</reference>
<gene>
    <name evidence="2" type="ORF">SLEP1_g33041</name>
</gene>
<evidence type="ECO:0000256" key="1">
    <source>
        <dbReference type="SAM" id="MobiDB-lite"/>
    </source>
</evidence>
<evidence type="ECO:0000313" key="3">
    <source>
        <dbReference type="Proteomes" id="UP001054252"/>
    </source>
</evidence>
<dbReference type="CDD" id="cd00303">
    <property type="entry name" value="retropepsin_like"/>
    <property type="match status" value="1"/>
</dbReference>
<feature type="compositionally biased region" description="Basic and acidic residues" evidence="1">
    <location>
        <begin position="131"/>
        <end position="164"/>
    </location>
</feature>
<dbReference type="AlphaFoldDB" id="A0AAV5KFG8"/>
<dbReference type="PANTHER" id="PTHR33067:SF9">
    <property type="entry name" value="RNA-DIRECTED DNA POLYMERASE"/>
    <property type="match status" value="1"/>
</dbReference>
<dbReference type="Gene3D" id="2.40.70.10">
    <property type="entry name" value="Acid Proteases"/>
    <property type="match status" value="1"/>
</dbReference>
<name>A0AAV5KFG8_9ROSI</name>
<evidence type="ECO:0008006" key="4">
    <source>
        <dbReference type="Google" id="ProtNLM"/>
    </source>
</evidence>
<feature type="region of interest" description="Disordered" evidence="1">
    <location>
        <begin position="131"/>
        <end position="166"/>
    </location>
</feature>
<protein>
    <recommendedName>
        <fullName evidence="4">Aspartic peptidase DDI1-type domain-containing protein</fullName>
    </recommendedName>
</protein>
<evidence type="ECO:0000313" key="2">
    <source>
        <dbReference type="EMBL" id="GKV23294.1"/>
    </source>
</evidence>
<dbReference type="PANTHER" id="PTHR33067">
    <property type="entry name" value="RNA-DIRECTED DNA POLYMERASE-RELATED"/>
    <property type="match status" value="1"/>
</dbReference>
<dbReference type="EMBL" id="BPVZ01000062">
    <property type="protein sequence ID" value="GKV23294.1"/>
    <property type="molecule type" value="Genomic_DNA"/>
</dbReference>
<sequence>MIDATTGGSLMSKNVDEGYNLIEEMASNSYQWGSERSHIKKNVGIHGVDAFTALIAQIEALNQRFQSQEAATKSFEATVQNQGHQFGNLEVQVGQLANMISGRNQGALPNNIEINPKEQVNAITLRSGKQIQREQDMISESKEKEKEIHGEDEVQEPPKPKEIKPYVPSIPFPQRLKQQQYNKEFGKFFDMLKKLHINIPFVDAIAQMPNYAKFLKSILTNKRKLEDFATVTLNEECSTILQNKLPPKLKDLGSFTIPCTIGNHHFDKVLCDLGASINLMPFSVFRKLGLGEPKATNVSLQLADRSIKYPRGIGEDVLVKVDKFIFPIDFIVLDMEEDYEVPLILGRPFLATSRALIDVQEGKLILRVQNEQVIFNVFEAIKYPSNDIEEVFCN</sequence>
<dbReference type="Proteomes" id="UP001054252">
    <property type="component" value="Unassembled WGS sequence"/>
</dbReference>
<keyword evidence="3" id="KW-1185">Reference proteome</keyword>
<accession>A0AAV5KFG8</accession>
<organism evidence="2 3">
    <name type="scientific">Rubroshorea leprosula</name>
    <dbReference type="NCBI Taxonomy" id="152421"/>
    <lineage>
        <taxon>Eukaryota</taxon>
        <taxon>Viridiplantae</taxon>
        <taxon>Streptophyta</taxon>
        <taxon>Embryophyta</taxon>
        <taxon>Tracheophyta</taxon>
        <taxon>Spermatophyta</taxon>
        <taxon>Magnoliopsida</taxon>
        <taxon>eudicotyledons</taxon>
        <taxon>Gunneridae</taxon>
        <taxon>Pentapetalae</taxon>
        <taxon>rosids</taxon>
        <taxon>malvids</taxon>
        <taxon>Malvales</taxon>
        <taxon>Dipterocarpaceae</taxon>
        <taxon>Rubroshorea</taxon>
    </lineage>
</organism>